<dbReference type="RefSeq" id="WP_135878394.1">
    <property type="nucleotide sequence ID" value="NZ_SRSO01000028.1"/>
</dbReference>
<dbReference type="AlphaFoldDB" id="A0A4S1DUG0"/>
<dbReference type="EMBL" id="SRSO01000028">
    <property type="protein sequence ID" value="TGV01042.1"/>
    <property type="molecule type" value="Genomic_DNA"/>
</dbReference>
<evidence type="ECO:0000313" key="2">
    <source>
        <dbReference type="Proteomes" id="UP000307602"/>
    </source>
</evidence>
<dbReference type="PROSITE" id="PS51257">
    <property type="entry name" value="PROKAR_LIPOPROTEIN"/>
    <property type="match status" value="1"/>
</dbReference>
<proteinExistence type="predicted"/>
<comment type="caution">
    <text evidence="1">The sequence shown here is derived from an EMBL/GenBank/DDBJ whole genome shotgun (WGS) entry which is preliminary data.</text>
</comment>
<reference evidence="1 2" key="1">
    <citation type="submission" date="2019-04" db="EMBL/GenBank/DDBJ databases">
        <authorList>
            <person name="Liu A."/>
        </authorList>
    </citation>
    <scope>NUCLEOTIDE SEQUENCE [LARGE SCALE GENOMIC DNA]</scope>
    <source>
        <strain evidence="1 2">RZ03</strain>
    </source>
</reference>
<organism evidence="1 2">
    <name type="scientific">Flavivirga rizhaonensis</name>
    <dbReference type="NCBI Taxonomy" id="2559571"/>
    <lineage>
        <taxon>Bacteria</taxon>
        <taxon>Pseudomonadati</taxon>
        <taxon>Bacteroidota</taxon>
        <taxon>Flavobacteriia</taxon>
        <taxon>Flavobacteriales</taxon>
        <taxon>Flavobacteriaceae</taxon>
        <taxon>Flavivirga</taxon>
    </lineage>
</organism>
<keyword evidence="2" id="KW-1185">Reference proteome</keyword>
<dbReference type="InterPro" id="IPR011042">
    <property type="entry name" value="6-blade_b-propeller_TolB-like"/>
</dbReference>
<evidence type="ECO:0000313" key="1">
    <source>
        <dbReference type="EMBL" id="TGV01042.1"/>
    </source>
</evidence>
<gene>
    <name evidence="1" type="ORF">EM932_16925</name>
</gene>
<dbReference type="Gene3D" id="2.120.10.30">
    <property type="entry name" value="TolB, C-terminal domain"/>
    <property type="match status" value="1"/>
</dbReference>
<accession>A0A4S1DUG0</accession>
<dbReference type="Pfam" id="PF17170">
    <property type="entry name" value="DUF5128"/>
    <property type="match status" value="1"/>
</dbReference>
<sequence length="425" mass="50107">MKLKILLSLICLTFVSSCTHDNKKKIYIDDRQKTKISIKKIDNWKISKYSELFDSIKFVQLETTEKSIIGRIDKLINWDNKYFILDQVQRKAVLVFDDNGKYLNAVGRKGKGPGEYIEPNDININYFSNEIAIWCNTTKKIIFYDFKGNYKHELKLKYYLKSFAFFEKNKIALYLDIDFNKFKNKRNLIVINIKGKTLYEAFDEVNTPGPSRGGFNFLSKFTKNNASLLPGYSNKIYSIYSDKIKQEYEINFGNHTIPENFYSKPNIKFTTELRNSDYAYLNNHFDFPKLLIFNFIYKNKIYSCFYQKQQSRLSYNNIWINDLKGMLSGSAIMYPSSTKNELISVFETSNIGYIKKITNNTDYNDEIKKSFCDYFEKIITEKKLLDGLKNEIYSTKFIFTKQDLNFINSINSNDNPILIIKRIKK</sequence>
<dbReference type="OrthoDB" id="1422516at2"/>
<dbReference type="Proteomes" id="UP000307602">
    <property type="component" value="Unassembled WGS sequence"/>
</dbReference>
<protein>
    <submittedName>
        <fullName evidence="1">6-bladed beta-propeller</fullName>
    </submittedName>
</protein>
<name>A0A4S1DUG0_9FLAO</name>